<dbReference type="SUPFAM" id="SSF81606">
    <property type="entry name" value="PP2C-like"/>
    <property type="match status" value="1"/>
</dbReference>
<dbReference type="PROSITE" id="PS51746">
    <property type="entry name" value="PPM_2"/>
    <property type="match status" value="1"/>
</dbReference>
<dbReference type="PANTHER" id="PTHR47992">
    <property type="entry name" value="PROTEIN PHOSPHATASE"/>
    <property type="match status" value="1"/>
</dbReference>
<protein>
    <submittedName>
        <fullName evidence="2">Protein phosphatase 2C domain-containing protein</fullName>
    </submittedName>
</protein>
<dbReference type="GO" id="GO:0004722">
    <property type="term" value="F:protein serine/threonine phosphatase activity"/>
    <property type="evidence" value="ECO:0007669"/>
    <property type="project" value="InterPro"/>
</dbReference>
<dbReference type="Proteomes" id="UP001150924">
    <property type="component" value="Unassembled WGS sequence"/>
</dbReference>
<dbReference type="SMART" id="SM00331">
    <property type="entry name" value="PP2C_SIG"/>
    <property type="match status" value="1"/>
</dbReference>
<keyword evidence="3" id="KW-1185">Reference proteome</keyword>
<dbReference type="Pfam" id="PF00481">
    <property type="entry name" value="PP2C"/>
    <property type="match status" value="1"/>
</dbReference>
<evidence type="ECO:0000313" key="3">
    <source>
        <dbReference type="Proteomes" id="UP001150924"/>
    </source>
</evidence>
<evidence type="ECO:0000259" key="1">
    <source>
        <dbReference type="PROSITE" id="PS51746"/>
    </source>
</evidence>
<comment type="caution">
    <text evidence="2">The sequence shown here is derived from an EMBL/GenBank/DDBJ whole genome shotgun (WGS) entry which is preliminary data.</text>
</comment>
<dbReference type="InterPro" id="IPR015655">
    <property type="entry name" value="PP2C"/>
</dbReference>
<accession>A0A9X3J0M0</accession>
<dbReference type="EMBL" id="JAPNKE010000002">
    <property type="protein sequence ID" value="MCY1010721.1"/>
    <property type="molecule type" value="Genomic_DNA"/>
</dbReference>
<dbReference type="AlphaFoldDB" id="A0A9X3J0M0"/>
<dbReference type="Gene3D" id="3.60.40.10">
    <property type="entry name" value="PPM-type phosphatase domain"/>
    <property type="match status" value="1"/>
</dbReference>
<reference evidence="2" key="1">
    <citation type="submission" date="2022-11" db="EMBL/GenBank/DDBJ databases">
        <title>Minimal conservation of predation-associated metabolite biosynthetic gene clusters underscores biosynthetic potential of Myxococcota including descriptions for ten novel species: Archangium lansinium sp. nov., Myxococcus landrumus sp. nov., Nannocystis bai.</title>
        <authorList>
            <person name="Ahearne A."/>
            <person name="Stevens C."/>
            <person name="Phillips K."/>
        </authorList>
    </citation>
    <scope>NUCLEOTIDE SEQUENCE</scope>
    <source>
        <strain evidence="2">Na p29</strain>
    </source>
</reference>
<dbReference type="InterPro" id="IPR036457">
    <property type="entry name" value="PPM-type-like_dom_sf"/>
</dbReference>
<organism evidence="2 3">
    <name type="scientific">Nannocystis pusilla</name>
    <dbReference type="NCBI Taxonomy" id="889268"/>
    <lineage>
        <taxon>Bacteria</taxon>
        <taxon>Pseudomonadati</taxon>
        <taxon>Myxococcota</taxon>
        <taxon>Polyangia</taxon>
        <taxon>Nannocystales</taxon>
        <taxon>Nannocystaceae</taxon>
        <taxon>Nannocystis</taxon>
    </lineage>
</organism>
<name>A0A9X3J0M0_9BACT</name>
<sequence length="257" mass="28027">MYKLFKRTFYPGHFEVQMSGACDTGMSREHNEDAISIQEDDGRGYYLAVVCDGMGGHNAGELASALAVERITAYIDGNFRKQGPRELLYHAFLLASTAITEFSAKSPDTEGMGCTCVMVMGIRDKMWVAHSGDSRAYLVDKKAATPITLDHTMVQELVSKGVITKEQAAVHPYRGRISRCLGHGRSKGVPDINAGIIEAGDNILLCSDGLSDVVPNEEMHSIITQHPPQEATRRLVNAANRHGGPDNISAVLLRRVI</sequence>
<evidence type="ECO:0000313" key="2">
    <source>
        <dbReference type="EMBL" id="MCY1010721.1"/>
    </source>
</evidence>
<dbReference type="CDD" id="cd00143">
    <property type="entry name" value="PP2Cc"/>
    <property type="match status" value="1"/>
</dbReference>
<dbReference type="InterPro" id="IPR001932">
    <property type="entry name" value="PPM-type_phosphatase-like_dom"/>
</dbReference>
<gene>
    <name evidence="2" type="ORF">OV079_35190</name>
</gene>
<feature type="domain" description="PPM-type phosphatase" evidence="1">
    <location>
        <begin position="15"/>
        <end position="255"/>
    </location>
</feature>
<dbReference type="RefSeq" id="WP_267773790.1">
    <property type="nucleotide sequence ID" value="NZ_JAPNKE010000002.1"/>
</dbReference>
<dbReference type="SMART" id="SM00332">
    <property type="entry name" value="PP2Cc"/>
    <property type="match status" value="1"/>
</dbReference>
<proteinExistence type="predicted"/>